<keyword evidence="3" id="KW-1185">Reference proteome</keyword>
<feature type="region of interest" description="Disordered" evidence="1">
    <location>
        <begin position="114"/>
        <end position="173"/>
    </location>
</feature>
<feature type="compositionally biased region" description="Pro residues" evidence="1">
    <location>
        <begin position="161"/>
        <end position="173"/>
    </location>
</feature>
<evidence type="ECO:0000313" key="3">
    <source>
        <dbReference type="Proteomes" id="UP000830375"/>
    </source>
</evidence>
<reference evidence="2 3" key="1">
    <citation type="submission" date="2022-01" db="EMBL/GenBank/DDBJ databases">
        <title>A high-quality chromosome-level genome assembly of rohu carp, Labeo rohita.</title>
        <authorList>
            <person name="Arick M.A. II"/>
            <person name="Hsu C.-Y."/>
            <person name="Magbanua Z."/>
            <person name="Pechanova O."/>
            <person name="Grover C."/>
            <person name="Miller E."/>
            <person name="Thrash A."/>
            <person name="Ezzel L."/>
            <person name="Alam S."/>
            <person name="Benzie J."/>
            <person name="Hamilton M."/>
            <person name="Karsi A."/>
            <person name="Lawrence M.L."/>
            <person name="Peterson D.G."/>
        </authorList>
    </citation>
    <scope>NUCLEOTIDE SEQUENCE [LARGE SCALE GENOMIC DNA]</scope>
    <source>
        <strain evidence="3">BAU-BD-2019</strain>
        <tissue evidence="2">Blood</tissue>
    </source>
</reference>
<evidence type="ECO:0000313" key="2">
    <source>
        <dbReference type="EMBL" id="KAI2661543.1"/>
    </source>
</evidence>
<feature type="region of interest" description="Disordered" evidence="1">
    <location>
        <begin position="57"/>
        <end position="79"/>
    </location>
</feature>
<sequence>MNNGLMGFERQGVFEVYLWNTCALPLLSPHPLSSGSPSAHPQSSICVCQYPSVLRLEDPLSPPPASESRTPPQPIDPLPPLPRGPVVHWLHWAPSSLRLHLGLSSSILRLRDSTPLASPRPSVTSASPRPPGSTAPHQLPEPSVPPRPSGSSSSPWVIDCPSPPQTPPPPALPPVGPLEISALPPPWHLPLSASPWVIIIAVAWVPPGSSCSKSLLSPSGLPWSLLSSPWYLPPSSPPWTLFFILLLYVRPPPEPPPKFPSMPPSVVVYGVRTCLPGGFSSLVCQYPSALRLKDSWSPPPAS</sequence>
<dbReference type="Proteomes" id="UP000830375">
    <property type="component" value="Unassembled WGS sequence"/>
</dbReference>
<name>A0ABQ8MI77_LABRO</name>
<accession>A0ABQ8MI77</accession>
<proteinExistence type="predicted"/>
<gene>
    <name evidence="2" type="ORF">H4Q32_007170</name>
</gene>
<dbReference type="EMBL" id="JACTAM010000008">
    <property type="protein sequence ID" value="KAI2661543.1"/>
    <property type="molecule type" value="Genomic_DNA"/>
</dbReference>
<organism evidence="2 3">
    <name type="scientific">Labeo rohita</name>
    <name type="common">Indian major carp</name>
    <name type="synonym">Cyprinus rohita</name>
    <dbReference type="NCBI Taxonomy" id="84645"/>
    <lineage>
        <taxon>Eukaryota</taxon>
        <taxon>Metazoa</taxon>
        <taxon>Chordata</taxon>
        <taxon>Craniata</taxon>
        <taxon>Vertebrata</taxon>
        <taxon>Euteleostomi</taxon>
        <taxon>Actinopterygii</taxon>
        <taxon>Neopterygii</taxon>
        <taxon>Teleostei</taxon>
        <taxon>Ostariophysi</taxon>
        <taxon>Cypriniformes</taxon>
        <taxon>Cyprinidae</taxon>
        <taxon>Labeoninae</taxon>
        <taxon>Labeonini</taxon>
        <taxon>Labeo</taxon>
    </lineage>
</organism>
<feature type="compositionally biased region" description="Pro residues" evidence="1">
    <location>
        <begin position="60"/>
        <end position="79"/>
    </location>
</feature>
<protein>
    <recommendedName>
        <fullName evidence="4">Vegetative cell wall protein gp1-like</fullName>
    </recommendedName>
</protein>
<evidence type="ECO:0000256" key="1">
    <source>
        <dbReference type="SAM" id="MobiDB-lite"/>
    </source>
</evidence>
<comment type="caution">
    <text evidence="2">The sequence shown here is derived from an EMBL/GenBank/DDBJ whole genome shotgun (WGS) entry which is preliminary data.</text>
</comment>
<evidence type="ECO:0008006" key="4">
    <source>
        <dbReference type="Google" id="ProtNLM"/>
    </source>
</evidence>